<accession>A0A918BWU9</accession>
<organism evidence="3 4">
    <name type="scientific">Deinococcus ruber</name>
    <dbReference type="NCBI Taxonomy" id="1848197"/>
    <lineage>
        <taxon>Bacteria</taxon>
        <taxon>Thermotogati</taxon>
        <taxon>Deinococcota</taxon>
        <taxon>Deinococci</taxon>
        <taxon>Deinococcales</taxon>
        <taxon>Deinococcaceae</taxon>
        <taxon>Deinococcus</taxon>
    </lineage>
</organism>
<feature type="transmembrane region" description="Helical" evidence="1">
    <location>
        <begin position="562"/>
        <end position="580"/>
    </location>
</feature>
<feature type="transmembrane region" description="Helical" evidence="1">
    <location>
        <begin position="140"/>
        <end position="160"/>
    </location>
</feature>
<feature type="transmembrane region" description="Helical" evidence="1">
    <location>
        <begin position="41"/>
        <end position="61"/>
    </location>
</feature>
<dbReference type="PANTHER" id="PTHR42736:SF1">
    <property type="entry name" value="PROTEIN-GLUTAMINE GAMMA-GLUTAMYLTRANSFERASE"/>
    <property type="match status" value="1"/>
</dbReference>
<dbReference type="PANTHER" id="PTHR42736">
    <property type="entry name" value="PROTEIN-GLUTAMINE GAMMA-GLUTAMYLTRANSFERASE"/>
    <property type="match status" value="1"/>
</dbReference>
<dbReference type="AlphaFoldDB" id="A0A918BWU9"/>
<proteinExistence type="predicted"/>
<sequence>MMLRLPFSRPPAAALPPLPVTPLLLTLGALALSMLPYLLRFPLWLSASVVLALLARGLIALRNWRQPPAWTLVVLALLLGRAAVLVYSTLAGRDGGTAMLVLLVALKTLETSRRRDMLLWVLLGYFLTAAQFFFDQNASVAAFTLVCALALTACGVLWARPAPLMAAGNWRQQSGGALRQSGKLLLQATPLMLALFVLFPRPDGPLWQMPVVSSASSKTGLSDSMTPGSVSSLAQDDSVAFRATFEGQTPPISALYWRGPVLESFDGRRWNAVPAAPGVQATGSGKVWRYRLTLEPSGQPYGLALDVPTTPPDGTRISGNLQLIVPGGVNTRRQLRLESLTDFRYGLNILPQQIALDTYLPAGGNPRARALAASWLRLAPAARVQAAYRFFQTDHLTYTLNPPLLDSSDPVDQLLYSTRLGFCEHFASSFAYLMRAAGVPARLVTGYLGGASNRDTGGNAYLIVRQADAHAWVEVWLAGQGWVRVDPTGAVSPARLQGGLAAALPGSSAAALETGSGVLSGLRLRLDALQNAWNEWVVGYDFSKQQGLLSRLGLGEVGGPRYALILGLLLVLGILPALLVRVRRTGDPLLLAYQELGQRLRLPMLDTETPLDYARRAALARPLEAERVQALTGEYLALRYGPGEALTAAQVRAFRRRVRARSQRNTPG</sequence>
<keyword evidence="1" id="KW-0472">Membrane</keyword>
<evidence type="ECO:0000259" key="2">
    <source>
        <dbReference type="SMART" id="SM00460"/>
    </source>
</evidence>
<evidence type="ECO:0000313" key="3">
    <source>
        <dbReference type="EMBL" id="GGQ94874.1"/>
    </source>
</evidence>
<dbReference type="EMBL" id="BMQL01000001">
    <property type="protein sequence ID" value="GGQ94874.1"/>
    <property type="molecule type" value="Genomic_DNA"/>
</dbReference>
<comment type="caution">
    <text evidence="3">The sequence shown here is derived from an EMBL/GenBank/DDBJ whole genome shotgun (WGS) entry which is preliminary data.</text>
</comment>
<dbReference type="Pfam" id="PF01841">
    <property type="entry name" value="Transglut_core"/>
    <property type="match status" value="1"/>
</dbReference>
<keyword evidence="1" id="KW-1133">Transmembrane helix</keyword>
<dbReference type="Gene3D" id="3.10.620.30">
    <property type="match status" value="1"/>
</dbReference>
<feature type="transmembrane region" description="Helical" evidence="1">
    <location>
        <begin position="68"/>
        <end position="89"/>
    </location>
</feature>
<feature type="domain" description="Transglutaminase-like" evidence="2">
    <location>
        <begin position="415"/>
        <end position="489"/>
    </location>
</feature>
<name>A0A918BWU9_9DEIO</name>
<dbReference type="InterPro" id="IPR002931">
    <property type="entry name" value="Transglutaminase-like"/>
</dbReference>
<protein>
    <recommendedName>
        <fullName evidence="2">Transglutaminase-like domain-containing protein</fullName>
    </recommendedName>
</protein>
<dbReference type="InterPro" id="IPR021878">
    <property type="entry name" value="TgpA_N"/>
</dbReference>
<dbReference type="InterPro" id="IPR025403">
    <property type="entry name" value="TgpA-like_C"/>
</dbReference>
<dbReference type="SMART" id="SM00460">
    <property type="entry name" value="TGc"/>
    <property type="match status" value="1"/>
</dbReference>
<keyword evidence="1" id="KW-0812">Transmembrane</keyword>
<feature type="transmembrane region" description="Helical" evidence="1">
    <location>
        <begin position="181"/>
        <end position="199"/>
    </location>
</feature>
<dbReference type="InterPro" id="IPR052901">
    <property type="entry name" value="Bact_TGase-like"/>
</dbReference>
<reference evidence="3" key="2">
    <citation type="submission" date="2020-09" db="EMBL/GenBank/DDBJ databases">
        <authorList>
            <person name="Sun Q."/>
            <person name="Ohkuma M."/>
        </authorList>
    </citation>
    <scope>NUCLEOTIDE SEQUENCE</scope>
    <source>
        <strain evidence="3">JCM 31311</strain>
    </source>
</reference>
<feature type="transmembrane region" description="Helical" evidence="1">
    <location>
        <begin position="117"/>
        <end position="134"/>
    </location>
</feature>
<evidence type="ECO:0000256" key="1">
    <source>
        <dbReference type="SAM" id="Phobius"/>
    </source>
</evidence>
<evidence type="ECO:0000313" key="4">
    <source>
        <dbReference type="Proteomes" id="UP000603865"/>
    </source>
</evidence>
<dbReference type="RefSeq" id="WP_189087787.1">
    <property type="nucleotide sequence ID" value="NZ_BMQL01000001.1"/>
</dbReference>
<dbReference type="Pfam" id="PF11992">
    <property type="entry name" value="TgpA_N"/>
    <property type="match status" value="1"/>
</dbReference>
<dbReference type="InterPro" id="IPR038765">
    <property type="entry name" value="Papain-like_cys_pep_sf"/>
</dbReference>
<keyword evidence="4" id="KW-1185">Reference proteome</keyword>
<dbReference type="SUPFAM" id="SSF54001">
    <property type="entry name" value="Cysteine proteinases"/>
    <property type="match status" value="1"/>
</dbReference>
<reference evidence="3" key="1">
    <citation type="journal article" date="2014" name="Int. J. Syst. Evol. Microbiol.">
        <title>Complete genome sequence of Corynebacterium casei LMG S-19264T (=DSM 44701T), isolated from a smear-ripened cheese.</title>
        <authorList>
            <consortium name="US DOE Joint Genome Institute (JGI-PGF)"/>
            <person name="Walter F."/>
            <person name="Albersmeier A."/>
            <person name="Kalinowski J."/>
            <person name="Ruckert C."/>
        </authorList>
    </citation>
    <scope>NUCLEOTIDE SEQUENCE</scope>
    <source>
        <strain evidence="3">JCM 31311</strain>
    </source>
</reference>
<dbReference type="Proteomes" id="UP000603865">
    <property type="component" value="Unassembled WGS sequence"/>
</dbReference>
<gene>
    <name evidence="3" type="ORF">GCM10008957_03900</name>
</gene>
<dbReference type="Pfam" id="PF13559">
    <property type="entry name" value="DUF4129"/>
    <property type="match status" value="1"/>
</dbReference>